<evidence type="ECO:0000313" key="1">
    <source>
        <dbReference type="EMBL" id="VDP58136.1"/>
    </source>
</evidence>
<reference evidence="1 2" key="1">
    <citation type="submission" date="2018-11" db="EMBL/GenBank/DDBJ databases">
        <authorList>
            <consortium name="Pathogen Informatics"/>
        </authorList>
    </citation>
    <scope>NUCLEOTIDE SEQUENCE [LARGE SCALE GENOMIC DNA]</scope>
</reference>
<proteinExistence type="predicted"/>
<dbReference type="AlphaFoldDB" id="A0A183GV17"/>
<dbReference type="Proteomes" id="UP000050761">
    <property type="component" value="Unassembled WGS sequence"/>
</dbReference>
<dbReference type="OrthoDB" id="10574900at2759"/>
<dbReference type="EMBL" id="UZAH01040202">
    <property type="protein sequence ID" value="VDP58136.1"/>
    <property type="molecule type" value="Genomic_DNA"/>
</dbReference>
<accession>A0A183GV17</accession>
<keyword evidence="2" id="KW-1185">Reference proteome</keyword>
<reference evidence="3" key="2">
    <citation type="submission" date="2019-09" db="UniProtKB">
        <authorList>
            <consortium name="WormBaseParasite"/>
        </authorList>
    </citation>
    <scope>IDENTIFICATION</scope>
</reference>
<organism evidence="2 3">
    <name type="scientific">Heligmosomoides polygyrus</name>
    <name type="common">Parasitic roundworm</name>
    <dbReference type="NCBI Taxonomy" id="6339"/>
    <lineage>
        <taxon>Eukaryota</taxon>
        <taxon>Metazoa</taxon>
        <taxon>Ecdysozoa</taxon>
        <taxon>Nematoda</taxon>
        <taxon>Chromadorea</taxon>
        <taxon>Rhabditida</taxon>
        <taxon>Rhabditina</taxon>
        <taxon>Rhabditomorpha</taxon>
        <taxon>Strongyloidea</taxon>
        <taxon>Heligmosomidae</taxon>
        <taxon>Heligmosomoides</taxon>
    </lineage>
</organism>
<dbReference type="WBParaSite" id="HPBE_0002653701-mRNA-1">
    <property type="protein sequence ID" value="HPBE_0002653701-mRNA-1"/>
    <property type="gene ID" value="HPBE_0002653701"/>
</dbReference>
<name>A0A183GV17_HELPZ</name>
<evidence type="ECO:0000313" key="2">
    <source>
        <dbReference type="Proteomes" id="UP000050761"/>
    </source>
</evidence>
<accession>A0A3P8ISY4</accession>
<sequence>MPGSFALRTQKALLTRYCNNLDKIVTQYGEEKPLQQSSSTSNVTEPTSSAIYELRAAAKLVSDQLAAFVTIVDSMEDQLTEEQEAQLFEYIEKAHISVDQKISQYSSNQDA</sequence>
<protein>
    <submittedName>
        <fullName evidence="1 3">Uncharacterized protein</fullName>
    </submittedName>
</protein>
<gene>
    <name evidence="1" type="ORF">HPBE_LOCUS26536</name>
</gene>
<evidence type="ECO:0000313" key="3">
    <source>
        <dbReference type="WBParaSite" id="HPBE_0002653701-mRNA-1"/>
    </source>
</evidence>